<name>A0A2S0RHT0_9FLAO</name>
<dbReference type="KEGG" id="fmg:HYN48_11620"/>
<accession>A0A2S0RHT0</accession>
<feature type="chain" id="PRO_5015614593" evidence="1">
    <location>
        <begin position="20"/>
        <end position="344"/>
    </location>
</feature>
<evidence type="ECO:0000256" key="1">
    <source>
        <dbReference type="SAM" id="SignalP"/>
    </source>
</evidence>
<dbReference type="RefSeq" id="WP_108371898.1">
    <property type="nucleotide sequence ID" value="NZ_CP028811.1"/>
</dbReference>
<gene>
    <name evidence="2" type="ORF">HYN48_11620</name>
</gene>
<evidence type="ECO:0000313" key="2">
    <source>
        <dbReference type="EMBL" id="AWA30681.1"/>
    </source>
</evidence>
<keyword evidence="1" id="KW-0732">Signal</keyword>
<proteinExistence type="predicted"/>
<protein>
    <submittedName>
        <fullName evidence="2">Uncharacterized protein</fullName>
    </submittedName>
</protein>
<evidence type="ECO:0000313" key="3">
    <source>
        <dbReference type="Proteomes" id="UP000244193"/>
    </source>
</evidence>
<dbReference type="OrthoDB" id="1137595at2"/>
<dbReference type="Proteomes" id="UP000244193">
    <property type="component" value="Chromosome"/>
</dbReference>
<feature type="signal peptide" evidence="1">
    <location>
        <begin position="1"/>
        <end position="19"/>
    </location>
</feature>
<reference evidence="2 3" key="1">
    <citation type="submission" date="2018-04" db="EMBL/GenBank/DDBJ databases">
        <title>Genome sequencing of Flavobacterium sp. HYN0048.</title>
        <authorList>
            <person name="Yi H."/>
            <person name="Baek C."/>
        </authorList>
    </citation>
    <scope>NUCLEOTIDE SEQUENCE [LARGE SCALE GENOMIC DNA]</scope>
    <source>
        <strain evidence="2 3">HYN0048</strain>
    </source>
</reference>
<sequence>MKAKCILLLLLAASLSAHSQTFNTPVEYLNYIGKESANISKSTWKYMDAVAHSKRARKINNTREALVKTIQAAATKIRGLKDGYKGDVEYRDQVLAYLSFSENMIQEEYGRVIDMQEVAEQSYDYMEAYILLQEKINEKFSVEIGKINAAQDAFGLKYQIQMSGETSELGKKIKLSNEVFDNRSKLYLLFFKVNFTESSMMKALEAKDLTAVQQNANAMAQYAAEGLESLKIFKPYKNDPMLVNASKKYFEFAQKESSEYVPKVAAFMMLNQKFEDSKKLFDAKSDSQRTKEDIAQFNKLVDEFNKGINEYNKVNSKYNTDRSTNIQNWEITADNFVAKHVPAG</sequence>
<dbReference type="AlphaFoldDB" id="A0A2S0RHT0"/>
<keyword evidence="3" id="KW-1185">Reference proteome</keyword>
<dbReference type="EMBL" id="CP028811">
    <property type="protein sequence ID" value="AWA30681.1"/>
    <property type="molecule type" value="Genomic_DNA"/>
</dbReference>
<organism evidence="2 3">
    <name type="scientific">Flavobacterium magnum</name>
    <dbReference type="NCBI Taxonomy" id="2162713"/>
    <lineage>
        <taxon>Bacteria</taxon>
        <taxon>Pseudomonadati</taxon>
        <taxon>Bacteroidota</taxon>
        <taxon>Flavobacteriia</taxon>
        <taxon>Flavobacteriales</taxon>
        <taxon>Flavobacteriaceae</taxon>
        <taxon>Flavobacterium</taxon>
    </lineage>
</organism>